<gene>
    <name evidence="1" type="ORF">QYM36_019689</name>
</gene>
<dbReference type="AlphaFoldDB" id="A0AA88H9Z1"/>
<evidence type="ECO:0000313" key="1">
    <source>
        <dbReference type="EMBL" id="KAK2701671.1"/>
    </source>
</evidence>
<protein>
    <submittedName>
        <fullName evidence="1">Uncharacterized protein</fullName>
    </submittedName>
</protein>
<accession>A0AA88H9Z1</accession>
<reference evidence="1" key="1">
    <citation type="submission" date="2023-07" db="EMBL/GenBank/DDBJ databases">
        <title>Chromosome-level genome assembly of Artemia franciscana.</title>
        <authorList>
            <person name="Jo E."/>
        </authorList>
    </citation>
    <scope>NUCLEOTIDE SEQUENCE</scope>
    <source>
        <tissue evidence="1">Whole body</tissue>
    </source>
</reference>
<keyword evidence="2" id="KW-1185">Reference proteome</keyword>
<sequence>MDSDLEDLVIVGALLEERRRNAECSRRIRIKKRWRERPVHALRDIHGFYRALTKEMEQMDSELFFQTYRMEKEQLHSIVTLIKADVQKQDRVMRASMLAKARLAVTLR</sequence>
<dbReference type="EMBL" id="JAVRJZ010002389">
    <property type="protein sequence ID" value="KAK2701671.1"/>
    <property type="molecule type" value="Genomic_DNA"/>
</dbReference>
<comment type="caution">
    <text evidence="1">The sequence shown here is derived from an EMBL/GenBank/DDBJ whole genome shotgun (WGS) entry which is preliminary data.</text>
</comment>
<organism evidence="1 2">
    <name type="scientific">Artemia franciscana</name>
    <name type="common">Brine shrimp</name>
    <name type="synonym">Artemia sanfranciscana</name>
    <dbReference type="NCBI Taxonomy" id="6661"/>
    <lineage>
        <taxon>Eukaryota</taxon>
        <taxon>Metazoa</taxon>
        <taxon>Ecdysozoa</taxon>
        <taxon>Arthropoda</taxon>
        <taxon>Crustacea</taxon>
        <taxon>Branchiopoda</taxon>
        <taxon>Anostraca</taxon>
        <taxon>Artemiidae</taxon>
        <taxon>Artemia</taxon>
    </lineage>
</organism>
<dbReference type="Proteomes" id="UP001187531">
    <property type="component" value="Unassembled WGS sequence"/>
</dbReference>
<proteinExistence type="predicted"/>
<name>A0AA88H9Z1_ARTSF</name>
<evidence type="ECO:0000313" key="2">
    <source>
        <dbReference type="Proteomes" id="UP001187531"/>
    </source>
</evidence>